<dbReference type="AlphaFoldDB" id="A0A508WY35"/>
<name>A0A508WY35_9HYPH</name>
<dbReference type="Proteomes" id="UP000507954">
    <property type="component" value="Unassembled WGS sequence"/>
</dbReference>
<sequence>MGRQARGVHAARLGSHRRPGKQRLRRAAAIDEGQGNAGGYHRRRNRSRGAAREALRAQEGSASLAAEQGMVRPGSIEGLGLRVRSYRTEPAMSAFENLPQHDGWPDIRWQRLCPAAVGVLRRIGAAF</sequence>
<feature type="compositionally biased region" description="Basic residues" evidence="1">
    <location>
        <begin position="40"/>
        <end position="49"/>
    </location>
</feature>
<accession>A0A508WY35</accession>
<protein>
    <submittedName>
        <fullName evidence="2">Uncharacterized protein</fullName>
    </submittedName>
</protein>
<evidence type="ECO:0000313" key="2">
    <source>
        <dbReference type="EMBL" id="VTZ62358.1"/>
    </source>
</evidence>
<evidence type="ECO:0000256" key="1">
    <source>
        <dbReference type="SAM" id="MobiDB-lite"/>
    </source>
</evidence>
<feature type="compositionally biased region" description="Basic residues" evidence="1">
    <location>
        <begin position="14"/>
        <end position="26"/>
    </location>
</feature>
<feature type="region of interest" description="Disordered" evidence="1">
    <location>
        <begin position="1"/>
        <end position="54"/>
    </location>
</feature>
<dbReference type="EMBL" id="CABFNB010000104">
    <property type="protein sequence ID" value="VTZ62358.1"/>
    <property type="molecule type" value="Genomic_DNA"/>
</dbReference>
<organism evidence="2 3">
    <name type="scientific">Sinorhizobium medicae</name>
    <dbReference type="NCBI Taxonomy" id="110321"/>
    <lineage>
        <taxon>Bacteria</taxon>
        <taxon>Pseudomonadati</taxon>
        <taxon>Pseudomonadota</taxon>
        <taxon>Alphaproteobacteria</taxon>
        <taxon>Hyphomicrobiales</taxon>
        <taxon>Rhizobiaceae</taxon>
        <taxon>Sinorhizobium/Ensifer group</taxon>
        <taxon>Sinorhizobium</taxon>
    </lineage>
</organism>
<gene>
    <name evidence="2" type="ORF">EMEDMD4_380019</name>
</gene>
<reference evidence="2 3" key="1">
    <citation type="submission" date="2019-06" db="EMBL/GenBank/DDBJ databases">
        <authorList>
            <person name="Le Quere A."/>
            <person name="Colella S."/>
        </authorList>
    </citation>
    <scope>NUCLEOTIDE SEQUENCE [LARGE SCALE GENOMIC DNA]</scope>
    <source>
        <strain evidence="2">EmedicaeMD41</strain>
    </source>
</reference>
<evidence type="ECO:0000313" key="3">
    <source>
        <dbReference type="Proteomes" id="UP000507954"/>
    </source>
</evidence>
<proteinExistence type="predicted"/>